<evidence type="ECO:0000313" key="1">
    <source>
        <dbReference type="EMBL" id="NYF56568.1"/>
    </source>
</evidence>
<protein>
    <submittedName>
        <fullName evidence="1">Uncharacterized protein</fullName>
    </submittedName>
</protein>
<comment type="caution">
    <text evidence="1">The sequence shown here is derived from an EMBL/GenBank/DDBJ whole genome shotgun (WGS) entry which is preliminary data.</text>
</comment>
<organism evidence="1 2">
    <name type="scientific">Micromonospora purpureochromogenes</name>
    <dbReference type="NCBI Taxonomy" id="47872"/>
    <lineage>
        <taxon>Bacteria</taxon>
        <taxon>Bacillati</taxon>
        <taxon>Actinomycetota</taxon>
        <taxon>Actinomycetes</taxon>
        <taxon>Micromonosporales</taxon>
        <taxon>Micromonosporaceae</taxon>
        <taxon>Micromonospora</taxon>
    </lineage>
</organism>
<evidence type="ECO:0000313" key="2">
    <source>
        <dbReference type="Proteomes" id="UP000631553"/>
    </source>
</evidence>
<sequence length="213" mass="23865">MDIWAPVQSAAAIAAAGIAAVAAWQARTTATKMTAIESQRRKSELSPRLRVTCEPFNPGSDGVLRLRVALIGPPGLDRLDRLTVAVRNDHHRRGEGEFRQHMDGPTQEEIKQHVWGPYRFTPHTGPDDAQADGMGRQVVYNKSLPLGEELPYQLEHTQPGHWMRSLTQQSWLRERGPVIRLAFNAEHQDHGSWYLPCEIDTAAMPVTVQVPQQ</sequence>
<proteinExistence type="predicted"/>
<keyword evidence="2" id="KW-1185">Reference proteome</keyword>
<accession>A0ABX2RJ81</accession>
<name>A0ABX2RJ81_9ACTN</name>
<reference evidence="1 2" key="1">
    <citation type="submission" date="2020-07" db="EMBL/GenBank/DDBJ databases">
        <title>Sequencing the genomes of 1000 actinobacteria strains.</title>
        <authorList>
            <person name="Klenk H.-P."/>
        </authorList>
    </citation>
    <scope>NUCLEOTIDE SEQUENCE [LARGE SCALE GENOMIC DNA]</scope>
    <source>
        <strain evidence="1 2">DSM 43814</strain>
    </source>
</reference>
<gene>
    <name evidence="1" type="ORF">HDA35_002399</name>
</gene>
<dbReference type="RefSeq" id="WP_179802847.1">
    <property type="nucleotide sequence ID" value="NZ_JACCCQ010000001.1"/>
</dbReference>
<dbReference type="EMBL" id="JACCCQ010000001">
    <property type="protein sequence ID" value="NYF56568.1"/>
    <property type="molecule type" value="Genomic_DNA"/>
</dbReference>
<dbReference type="Proteomes" id="UP000631553">
    <property type="component" value="Unassembled WGS sequence"/>
</dbReference>